<protein>
    <submittedName>
        <fullName evidence="2">Uncharacterized protein (TIGR02118 family)</fullName>
    </submittedName>
</protein>
<keyword evidence="3" id="KW-1185">Reference proteome</keyword>
<name>A0ABX0UIS5_9BACT</name>
<evidence type="ECO:0000313" key="3">
    <source>
        <dbReference type="Proteomes" id="UP001179181"/>
    </source>
</evidence>
<organism evidence="2 3">
    <name type="scientific">Dyadobacter arcticus</name>
    <dbReference type="NCBI Taxonomy" id="1078754"/>
    <lineage>
        <taxon>Bacteria</taxon>
        <taxon>Pseudomonadati</taxon>
        <taxon>Bacteroidota</taxon>
        <taxon>Cytophagia</taxon>
        <taxon>Cytophagales</taxon>
        <taxon>Spirosomataceae</taxon>
        <taxon>Dyadobacter</taxon>
    </lineage>
</organism>
<proteinExistence type="predicted"/>
<accession>A0ABX0UIS5</accession>
<dbReference type="InterPro" id="IPR011008">
    <property type="entry name" value="Dimeric_a/b-barrel"/>
</dbReference>
<dbReference type="NCBIfam" id="TIGR02118">
    <property type="entry name" value="EthD family reductase"/>
    <property type="match status" value="1"/>
</dbReference>
<dbReference type="RefSeq" id="WP_208408274.1">
    <property type="nucleotide sequence ID" value="NZ_JAASQJ010000002.1"/>
</dbReference>
<comment type="caution">
    <text evidence="2">The sequence shown here is derived from an EMBL/GenBank/DDBJ whole genome shotgun (WGS) entry which is preliminary data.</text>
</comment>
<dbReference type="SUPFAM" id="SSF54909">
    <property type="entry name" value="Dimeric alpha+beta barrel"/>
    <property type="match status" value="1"/>
</dbReference>
<dbReference type="Pfam" id="PF07110">
    <property type="entry name" value="EthD"/>
    <property type="match status" value="1"/>
</dbReference>
<evidence type="ECO:0000313" key="2">
    <source>
        <dbReference type="EMBL" id="NIJ52908.1"/>
    </source>
</evidence>
<dbReference type="InterPro" id="IPR009799">
    <property type="entry name" value="EthD_dom"/>
</dbReference>
<gene>
    <name evidence="2" type="ORF">FHS68_002078</name>
</gene>
<dbReference type="Gene3D" id="3.30.70.100">
    <property type="match status" value="1"/>
</dbReference>
<dbReference type="Proteomes" id="UP001179181">
    <property type="component" value="Unassembled WGS sequence"/>
</dbReference>
<feature type="domain" description="EthD" evidence="1">
    <location>
        <begin position="17"/>
        <end position="91"/>
    </location>
</feature>
<dbReference type="EMBL" id="JAASQJ010000002">
    <property type="protein sequence ID" value="NIJ52908.1"/>
    <property type="molecule type" value="Genomic_DNA"/>
</dbReference>
<evidence type="ECO:0000259" key="1">
    <source>
        <dbReference type="Pfam" id="PF07110"/>
    </source>
</evidence>
<dbReference type="PANTHER" id="PTHR40260:SF2">
    <property type="entry name" value="BLR8190 PROTEIN"/>
    <property type="match status" value="1"/>
</dbReference>
<dbReference type="PANTHER" id="PTHR40260">
    <property type="entry name" value="BLR8190 PROTEIN"/>
    <property type="match status" value="1"/>
</dbReference>
<sequence length="102" mass="11327">MNLTCLYPKTETMWFDRDYYLNEHIPLVRKRLTPLGLNKIDIEEGLAGGVPGTPPAYIIVAKLSFDSLEILQNALGTHGPELISDIANFTDVQPVMQLGISI</sequence>
<reference evidence="2 3" key="1">
    <citation type="submission" date="2020-03" db="EMBL/GenBank/DDBJ databases">
        <title>Genomic Encyclopedia of Type Strains, Phase IV (KMG-IV): sequencing the most valuable type-strain genomes for metagenomic binning, comparative biology and taxonomic classification.</title>
        <authorList>
            <person name="Goeker M."/>
        </authorList>
    </citation>
    <scope>NUCLEOTIDE SEQUENCE [LARGE SCALE GENOMIC DNA]</scope>
    <source>
        <strain evidence="2 3">DSM 102865</strain>
    </source>
</reference>